<dbReference type="OrthoDB" id="5524782at2"/>
<dbReference type="Proteomes" id="UP000198881">
    <property type="component" value="Unassembled WGS sequence"/>
</dbReference>
<dbReference type="InterPro" id="IPR009061">
    <property type="entry name" value="DNA-bd_dom_put_sf"/>
</dbReference>
<dbReference type="EMBL" id="FPCG01000004">
    <property type="protein sequence ID" value="SFV22621.1"/>
    <property type="molecule type" value="Genomic_DNA"/>
</dbReference>
<protein>
    <submittedName>
        <fullName evidence="2">DNA binding domain-containing protein, excisionase family</fullName>
    </submittedName>
</protein>
<dbReference type="SUPFAM" id="SSF46955">
    <property type="entry name" value="Putative DNA-binding domain"/>
    <property type="match status" value="1"/>
</dbReference>
<dbReference type="STRING" id="574650.SAMN04487966_104231"/>
<sequence length="66" mass="7062">MPEDNEVLTADEAAALLRVSTKTVLSLARAGSLPGEKVGRAWRFVRSDVLAYVRGALPQAGAEHNE</sequence>
<proteinExistence type="predicted"/>
<keyword evidence="3" id="KW-1185">Reference proteome</keyword>
<evidence type="ECO:0000313" key="2">
    <source>
        <dbReference type="EMBL" id="SFV22621.1"/>
    </source>
</evidence>
<dbReference type="InterPro" id="IPR010093">
    <property type="entry name" value="SinI_DNA-bd"/>
</dbReference>
<evidence type="ECO:0000259" key="1">
    <source>
        <dbReference type="Pfam" id="PF12728"/>
    </source>
</evidence>
<dbReference type="AlphaFoldDB" id="A0A1I7ML17"/>
<gene>
    <name evidence="2" type="ORF">SAMN04487966_104231</name>
</gene>
<evidence type="ECO:0000313" key="3">
    <source>
        <dbReference type="Proteomes" id="UP000198881"/>
    </source>
</evidence>
<dbReference type="Pfam" id="PF12728">
    <property type="entry name" value="HTH_17"/>
    <property type="match status" value="1"/>
</dbReference>
<reference evidence="2 3" key="1">
    <citation type="submission" date="2016-10" db="EMBL/GenBank/DDBJ databases">
        <authorList>
            <person name="de Groot N.N."/>
        </authorList>
    </citation>
    <scope>NUCLEOTIDE SEQUENCE [LARGE SCALE GENOMIC DNA]</scope>
    <source>
        <strain evidence="2 3">CGMCC 1.7054</strain>
    </source>
</reference>
<organism evidence="2 3">
    <name type="scientific">Micrococcus terreus</name>
    <dbReference type="NCBI Taxonomy" id="574650"/>
    <lineage>
        <taxon>Bacteria</taxon>
        <taxon>Bacillati</taxon>
        <taxon>Actinomycetota</taxon>
        <taxon>Actinomycetes</taxon>
        <taxon>Micrococcales</taxon>
        <taxon>Micrococcaceae</taxon>
        <taxon>Micrococcus</taxon>
    </lineage>
</organism>
<dbReference type="InterPro" id="IPR041657">
    <property type="entry name" value="HTH_17"/>
</dbReference>
<dbReference type="GO" id="GO:0003677">
    <property type="term" value="F:DNA binding"/>
    <property type="evidence" value="ECO:0007669"/>
    <property type="project" value="InterPro"/>
</dbReference>
<name>A0A1I7ML17_9MICC</name>
<accession>A0A1I7ML17</accession>
<dbReference type="NCBIfam" id="TIGR01764">
    <property type="entry name" value="excise"/>
    <property type="match status" value="1"/>
</dbReference>
<feature type="domain" description="Helix-turn-helix" evidence="1">
    <location>
        <begin position="7"/>
        <end position="54"/>
    </location>
</feature>